<evidence type="ECO:0000313" key="7">
    <source>
        <dbReference type="Proteomes" id="UP001176960"/>
    </source>
</evidence>
<feature type="transmembrane region" description="Helical" evidence="4">
    <location>
        <begin position="81"/>
        <end position="97"/>
    </location>
</feature>
<dbReference type="AlphaFoldDB" id="A0AA35Y514"/>
<dbReference type="InterPro" id="IPR011701">
    <property type="entry name" value="MFS"/>
</dbReference>
<comment type="caution">
    <text evidence="6">The sequence shown here is derived from an EMBL/GenBank/DDBJ whole genome shotgun (WGS) entry which is preliminary data.</text>
</comment>
<dbReference type="SUPFAM" id="SSF103473">
    <property type="entry name" value="MFS general substrate transporter"/>
    <property type="match status" value="1"/>
</dbReference>
<dbReference type="EMBL" id="CATKSH010000018">
    <property type="protein sequence ID" value="CAI9121606.1"/>
    <property type="molecule type" value="Genomic_DNA"/>
</dbReference>
<evidence type="ECO:0000259" key="5">
    <source>
        <dbReference type="PROSITE" id="PS50850"/>
    </source>
</evidence>
<dbReference type="GO" id="GO:0022857">
    <property type="term" value="F:transmembrane transporter activity"/>
    <property type="evidence" value="ECO:0007669"/>
    <property type="project" value="InterPro"/>
</dbReference>
<feature type="domain" description="Major facilitator superfamily (MFS) profile" evidence="5">
    <location>
        <begin position="13"/>
        <end position="114"/>
    </location>
</feature>
<evidence type="ECO:0000313" key="6">
    <source>
        <dbReference type="EMBL" id="CAI9121606.1"/>
    </source>
</evidence>
<keyword evidence="2 4" id="KW-1133">Transmembrane helix</keyword>
<evidence type="ECO:0000256" key="4">
    <source>
        <dbReference type="SAM" id="Phobius"/>
    </source>
</evidence>
<dbReference type="InterPro" id="IPR036259">
    <property type="entry name" value="MFS_trans_sf"/>
</dbReference>
<feature type="transmembrane region" description="Helical" evidence="4">
    <location>
        <begin position="50"/>
        <end position="69"/>
    </location>
</feature>
<sequence length="114" mass="12374">MSPESARRREIGLMAACTIGAMTGVTPVVMITFGLFLAPIAEAFHWSRGFVSTAFLMLSLGMAAGSPIAGRISDHFGARRTILAGFILYGALLRNLICRRDTSFEALFFTEWPA</sequence>
<name>A0AA35Y514_9PROT</name>
<gene>
    <name evidence="6" type="ORF">LMG32879_002453</name>
</gene>
<dbReference type="InterPro" id="IPR020846">
    <property type="entry name" value="MFS_dom"/>
</dbReference>
<reference evidence="6" key="1">
    <citation type="submission" date="2023-03" db="EMBL/GenBank/DDBJ databases">
        <authorList>
            <person name="Cleenwerck I."/>
        </authorList>
    </citation>
    <scope>NUCLEOTIDE SEQUENCE</scope>
    <source>
        <strain evidence="6">LMG 32879</strain>
    </source>
</reference>
<dbReference type="Proteomes" id="UP001176960">
    <property type="component" value="Unassembled WGS sequence"/>
</dbReference>
<keyword evidence="3 4" id="KW-0472">Membrane</keyword>
<dbReference type="Pfam" id="PF07690">
    <property type="entry name" value="MFS_1"/>
    <property type="match status" value="1"/>
</dbReference>
<evidence type="ECO:0000256" key="3">
    <source>
        <dbReference type="ARBA" id="ARBA00023136"/>
    </source>
</evidence>
<dbReference type="RefSeq" id="WP_289842940.1">
    <property type="nucleotide sequence ID" value="NZ_CATKSH010000018.1"/>
</dbReference>
<evidence type="ECO:0000256" key="2">
    <source>
        <dbReference type="ARBA" id="ARBA00022989"/>
    </source>
</evidence>
<accession>A0AA35Y514</accession>
<dbReference type="PROSITE" id="PS50850">
    <property type="entry name" value="MFS"/>
    <property type="match status" value="1"/>
</dbReference>
<feature type="transmembrane region" description="Helical" evidence="4">
    <location>
        <begin position="12"/>
        <end position="38"/>
    </location>
</feature>
<dbReference type="Gene3D" id="1.20.1250.20">
    <property type="entry name" value="MFS general substrate transporter like domains"/>
    <property type="match status" value="1"/>
</dbReference>
<keyword evidence="7" id="KW-1185">Reference proteome</keyword>
<evidence type="ECO:0000256" key="1">
    <source>
        <dbReference type="ARBA" id="ARBA00022692"/>
    </source>
</evidence>
<protein>
    <submittedName>
        <fullName evidence="6">MFS transporter</fullName>
    </submittedName>
</protein>
<keyword evidence="1 4" id="KW-0812">Transmembrane</keyword>
<organism evidence="6 7">
    <name type="scientific">Brytella acorum</name>
    <dbReference type="NCBI Taxonomy" id="2959299"/>
    <lineage>
        <taxon>Bacteria</taxon>
        <taxon>Pseudomonadati</taxon>
        <taxon>Pseudomonadota</taxon>
        <taxon>Alphaproteobacteria</taxon>
        <taxon>Acetobacterales</taxon>
        <taxon>Acetobacteraceae</taxon>
        <taxon>Brytella</taxon>
    </lineage>
</organism>
<proteinExistence type="predicted"/>